<dbReference type="AlphaFoldDB" id="A0A1I0Z8E3"/>
<keyword evidence="1" id="KW-1133">Transmembrane helix</keyword>
<dbReference type="Proteomes" id="UP000198642">
    <property type="component" value="Unassembled WGS sequence"/>
</dbReference>
<evidence type="ECO:0000313" key="4">
    <source>
        <dbReference type="Proteomes" id="UP000198642"/>
    </source>
</evidence>
<keyword evidence="1" id="KW-0812">Transmembrane</keyword>
<feature type="transmembrane region" description="Helical" evidence="1">
    <location>
        <begin position="72"/>
        <end position="105"/>
    </location>
</feature>
<reference evidence="3 4" key="1">
    <citation type="submission" date="2016-10" db="EMBL/GenBank/DDBJ databases">
        <authorList>
            <person name="de Groot N.N."/>
        </authorList>
    </citation>
    <scope>NUCLEOTIDE SEQUENCE [LARGE SCALE GENOMIC DNA]</scope>
    <source>
        <strain evidence="3 4">CGMCC 1.3702</strain>
    </source>
</reference>
<evidence type="ECO:0000313" key="3">
    <source>
        <dbReference type="EMBL" id="SFB21617.1"/>
    </source>
</evidence>
<dbReference type="InterPro" id="IPR025273">
    <property type="entry name" value="DUF4064"/>
</dbReference>
<name>A0A1I0Z8E3_9BACI</name>
<organism evidence="3 4">
    <name type="scientific">Lentibacillus halodurans</name>
    <dbReference type="NCBI Taxonomy" id="237679"/>
    <lineage>
        <taxon>Bacteria</taxon>
        <taxon>Bacillati</taxon>
        <taxon>Bacillota</taxon>
        <taxon>Bacilli</taxon>
        <taxon>Bacillales</taxon>
        <taxon>Bacillaceae</taxon>
        <taxon>Lentibacillus</taxon>
    </lineage>
</organism>
<accession>A0A1I0Z8E3</accession>
<gene>
    <name evidence="3" type="ORF">SAMN04488072_11027</name>
</gene>
<dbReference type="RefSeq" id="WP_090238704.1">
    <property type="nucleotide sequence ID" value="NZ_FOJW01000010.1"/>
</dbReference>
<feature type="transmembrane region" description="Helical" evidence="1">
    <location>
        <begin position="7"/>
        <end position="30"/>
    </location>
</feature>
<keyword evidence="1" id="KW-0472">Membrane</keyword>
<keyword evidence="4" id="KW-1185">Reference proteome</keyword>
<feature type="transmembrane region" description="Helical" evidence="1">
    <location>
        <begin position="42"/>
        <end position="63"/>
    </location>
</feature>
<evidence type="ECO:0000259" key="2">
    <source>
        <dbReference type="Pfam" id="PF13273"/>
    </source>
</evidence>
<dbReference type="Pfam" id="PF13273">
    <property type="entry name" value="DUF4064"/>
    <property type="match status" value="1"/>
</dbReference>
<sequence>MNRTTEFVLGLIGGILGFFAAIIALFIGGVDAAFSERGTSTLTGLGWSAFLFSGMAIVGSVVVRSKAKVGGILLIVSAIGGLISISMFYLISFILIGIAGLMGIFKKDQSTVKTESKSV</sequence>
<dbReference type="EMBL" id="FOJW01000010">
    <property type="protein sequence ID" value="SFB21617.1"/>
    <property type="molecule type" value="Genomic_DNA"/>
</dbReference>
<dbReference type="STRING" id="237679.SAMN04488072_11027"/>
<proteinExistence type="predicted"/>
<protein>
    <recommendedName>
        <fullName evidence="2">DUF4064 domain-containing protein</fullName>
    </recommendedName>
</protein>
<dbReference type="OrthoDB" id="2623361at2"/>
<feature type="domain" description="DUF4064" evidence="2">
    <location>
        <begin position="2"/>
        <end position="84"/>
    </location>
</feature>
<evidence type="ECO:0000256" key="1">
    <source>
        <dbReference type="SAM" id="Phobius"/>
    </source>
</evidence>